<dbReference type="AlphaFoldDB" id="A0A6C0JX81"/>
<organism evidence="2">
    <name type="scientific">viral metagenome</name>
    <dbReference type="NCBI Taxonomy" id="1070528"/>
    <lineage>
        <taxon>unclassified sequences</taxon>
        <taxon>metagenomes</taxon>
        <taxon>organismal metagenomes</taxon>
    </lineage>
</organism>
<feature type="region of interest" description="Disordered" evidence="1">
    <location>
        <begin position="1"/>
        <end position="27"/>
    </location>
</feature>
<evidence type="ECO:0000313" key="2">
    <source>
        <dbReference type="EMBL" id="QHU09416.1"/>
    </source>
</evidence>
<reference evidence="2" key="1">
    <citation type="journal article" date="2020" name="Nature">
        <title>Giant virus diversity and host interactions through global metagenomics.</title>
        <authorList>
            <person name="Schulz F."/>
            <person name="Roux S."/>
            <person name="Paez-Espino D."/>
            <person name="Jungbluth S."/>
            <person name="Walsh D.A."/>
            <person name="Denef V.J."/>
            <person name="McMahon K.D."/>
            <person name="Konstantinidis K.T."/>
            <person name="Eloe-Fadrosh E.A."/>
            <person name="Kyrpides N.C."/>
            <person name="Woyke T."/>
        </authorList>
    </citation>
    <scope>NUCLEOTIDE SEQUENCE</scope>
    <source>
        <strain evidence="2">GVMAG-S-1101164-105</strain>
    </source>
</reference>
<protein>
    <submittedName>
        <fullName evidence="2">Uncharacterized protein</fullName>
    </submittedName>
</protein>
<proteinExistence type="predicted"/>
<evidence type="ECO:0000256" key="1">
    <source>
        <dbReference type="SAM" id="MobiDB-lite"/>
    </source>
</evidence>
<sequence>MEQGLQEGTIRNSHRDSHAVKAKRAPNQVAEKARALIERCSESGTVIRQHLDIDRMKQPLQKGLFYVIENDSNADPGFLVFLPGQQAPVYINTRKHGGYPCTLRMRVSPTLGDGGGSVFVATLDPIQHTLRLEDVWMWKGAPIFDTTCYSKRREHLKEFVERLWVPDARLLGGVVASLLNPKSIAEYLQTAGPGYMIEFLPELPGRRRMWHKLGEKKEVARAPLVLGEGGVIIPQANPVTHPPVAPRPPPRPQYKPAIEQPVEQQVERKALAKPIEALPDIYNLYDEQGLPISRASVQSFSLAQEMRKMTGDIWVTIRWRPEFGGYEINRLDTSRR</sequence>
<dbReference type="EMBL" id="MN740737">
    <property type="protein sequence ID" value="QHU09416.1"/>
    <property type="molecule type" value="Genomic_DNA"/>
</dbReference>
<name>A0A6C0JX81_9ZZZZ</name>
<accession>A0A6C0JX81</accession>